<reference evidence="1" key="1">
    <citation type="journal article" date="2012" name="Nature">
        <title>The tomato genome sequence provides insights into fleshy fruit evolution.</title>
        <authorList>
            <consortium name="Tomato Genome Consortium"/>
        </authorList>
    </citation>
    <scope>NUCLEOTIDE SEQUENCE [LARGE SCALE GENOMIC DNA]</scope>
    <source>
        <strain evidence="1">cv. Heinz 1706</strain>
    </source>
</reference>
<dbReference type="Gramene" id="Solyc01g049793.1.1">
    <property type="protein sequence ID" value="Solyc01g049793.1.1"/>
    <property type="gene ID" value="Solyc01g049793.1"/>
</dbReference>
<dbReference type="AlphaFoldDB" id="A0A3Q7EDD3"/>
<name>A0A3Q7EDD3_SOLLC</name>
<proteinExistence type="predicted"/>
<dbReference type="InParanoid" id="A0A3Q7EDD3"/>
<organism evidence="1">
    <name type="scientific">Solanum lycopersicum</name>
    <name type="common">Tomato</name>
    <name type="synonym">Lycopersicon esculentum</name>
    <dbReference type="NCBI Taxonomy" id="4081"/>
    <lineage>
        <taxon>Eukaryota</taxon>
        <taxon>Viridiplantae</taxon>
        <taxon>Streptophyta</taxon>
        <taxon>Embryophyta</taxon>
        <taxon>Tracheophyta</taxon>
        <taxon>Spermatophyta</taxon>
        <taxon>Magnoliopsida</taxon>
        <taxon>eudicotyledons</taxon>
        <taxon>Gunneridae</taxon>
        <taxon>Pentapetalae</taxon>
        <taxon>asterids</taxon>
        <taxon>lamiids</taxon>
        <taxon>Solanales</taxon>
        <taxon>Solanaceae</taxon>
        <taxon>Solanoideae</taxon>
        <taxon>Solaneae</taxon>
        <taxon>Solanum</taxon>
        <taxon>Solanum subgen. Lycopersicon</taxon>
    </lineage>
</organism>
<evidence type="ECO:0000313" key="2">
    <source>
        <dbReference type="Proteomes" id="UP000004994"/>
    </source>
</evidence>
<dbReference type="Proteomes" id="UP000004994">
    <property type="component" value="Chromosome 1"/>
</dbReference>
<dbReference type="EnsemblPlants" id="Solyc01g049793.1.1">
    <property type="protein sequence ID" value="Solyc01g049793.1.1"/>
    <property type="gene ID" value="Solyc01g049793.1"/>
</dbReference>
<keyword evidence="2" id="KW-1185">Reference proteome</keyword>
<reference evidence="1" key="2">
    <citation type="submission" date="2019-01" db="UniProtKB">
        <authorList>
            <consortium name="EnsemblPlants"/>
        </authorList>
    </citation>
    <scope>IDENTIFICATION</scope>
    <source>
        <strain evidence="1">cv. Heinz 1706</strain>
    </source>
</reference>
<sequence length="63" mass="7295">MSHFLIALFPGQVQINSYLQFSKQFINLRIGVTLTTSLSTFMAKKINIPYSLFWIQHAIDFDV</sequence>
<accession>A0A3Q7EDD3</accession>
<evidence type="ECO:0000313" key="1">
    <source>
        <dbReference type="EnsemblPlants" id="Solyc01g049793.1.1"/>
    </source>
</evidence>
<protein>
    <submittedName>
        <fullName evidence="1">Uncharacterized protein</fullName>
    </submittedName>
</protein>